<dbReference type="Proteomes" id="UP000295192">
    <property type="component" value="Unassembled WGS sequence"/>
</dbReference>
<keyword evidence="3" id="KW-1185">Reference proteome</keyword>
<accession>A0A484BVR1</accession>
<evidence type="ECO:0000313" key="3">
    <source>
        <dbReference type="Proteomes" id="UP000295192"/>
    </source>
</evidence>
<dbReference type="EMBL" id="LSRL02000003">
    <property type="protein sequence ID" value="TDG52754.1"/>
    <property type="molecule type" value="Genomic_DNA"/>
</dbReference>
<sequence>MNLTQTLLPERYPAHFVHQLPSAPKYATGTILSGELQRVSSATIVNESNKISDSISTDSEQLSPSPPNVESWGSTTPSLSESLTEVFGTRKIRDALNIALPRQYRVLESQLPDIAFMLGVKVERLRNVLELTERLTLDELQQSRYESPDLSSEADVELVGKPCPYKLTTKSCKIVG</sequence>
<organism evidence="2 3">
    <name type="scientific">Drosophila navojoa</name>
    <name type="common">Fruit fly</name>
    <dbReference type="NCBI Taxonomy" id="7232"/>
    <lineage>
        <taxon>Eukaryota</taxon>
        <taxon>Metazoa</taxon>
        <taxon>Ecdysozoa</taxon>
        <taxon>Arthropoda</taxon>
        <taxon>Hexapoda</taxon>
        <taxon>Insecta</taxon>
        <taxon>Pterygota</taxon>
        <taxon>Neoptera</taxon>
        <taxon>Endopterygota</taxon>
        <taxon>Diptera</taxon>
        <taxon>Brachycera</taxon>
        <taxon>Muscomorpha</taxon>
        <taxon>Ephydroidea</taxon>
        <taxon>Drosophilidae</taxon>
        <taxon>Drosophila</taxon>
    </lineage>
</organism>
<proteinExistence type="predicted"/>
<name>A0A484BVR1_DRONA</name>
<dbReference type="OMA" id="CPYKLTT"/>
<comment type="caution">
    <text evidence="2">The sequence shown here is derived from an EMBL/GenBank/DDBJ whole genome shotgun (WGS) entry which is preliminary data.</text>
</comment>
<evidence type="ECO:0000256" key="1">
    <source>
        <dbReference type="SAM" id="MobiDB-lite"/>
    </source>
</evidence>
<dbReference type="OrthoDB" id="7858940at2759"/>
<gene>
    <name evidence="2" type="ORF">AWZ03_000987</name>
</gene>
<feature type="region of interest" description="Disordered" evidence="1">
    <location>
        <begin position="50"/>
        <end position="79"/>
    </location>
</feature>
<dbReference type="AlphaFoldDB" id="A0A484BVR1"/>
<feature type="compositionally biased region" description="Polar residues" evidence="1">
    <location>
        <begin position="50"/>
        <end position="63"/>
    </location>
</feature>
<dbReference type="STRING" id="7232.A0A484BVR1"/>
<evidence type="ECO:0000313" key="2">
    <source>
        <dbReference type="EMBL" id="TDG52754.1"/>
    </source>
</evidence>
<reference evidence="2 3" key="1">
    <citation type="journal article" date="2019" name="J. Hered.">
        <title>An Improved Genome Assembly for Drosophila navojoa, the Basal Species in the mojavensis Cluster.</title>
        <authorList>
            <person name="Vanderlinde T."/>
            <person name="Dupim E.G."/>
            <person name="Nazario-Yepiz N.O."/>
            <person name="Carvalho A.B."/>
        </authorList>
    </citation>
    <scope>NUCLEOTIDE SEQUENCE [LARGE SCALE GENOMIC DNA]</scope>
    <source>
        <strain evidence="2">Navoj_Jal97</strain>
        <tissue evidence="2">Whole organism</tissue>
    </source>
</reference>
<protein>
    <submittedName>
        <fullName evidence="2">Uncharacterized protein</fullName>
    </submittedName>
</protein>